<accession>A0ABD4TCW3</accession>
<dbReference type="Pfam" id="PF00005">
    <property type="entry name" value="ABC_tran"/>
    <property type="match status" value="1"/>
</dbReference>
<evidence type="ECO:0000313" key="3">
    <source>
        <dbReference type="Proteomes" id="UP001523230"/>
    </source>
</evidence>
<dbReference type="AlphaFoldDB" id="A0ABD4TCW3"/>
<dbReference type="InterPro" id="IPR003439">
    <property type="entry name" value="ABC_transporter-like_ATP-bd"/>
</dbReference>
<dbReference type="Gene3D" id="3.40.50.300">
    <property type="entry name" value="P-loop containing nucleotide triphosphate hydrolases"/>
    <property type="match status" value="1"/>
</dbReference>
<dbReference type="EMBL" id="QFDM01000002">
    <property type="protein sequence ID" value="MCM2466557.1"/>
    <property type="molecule type" value="Genomic_DNA"/>
</dbReference>
<evidence type="ECO:0000259" key="1">
    <source>
        <dbReference type="PROSITE" id="PS50893"/>
    </source>
</evidence>
<dbReference type="PANTHER" id="PTHR43582">
    <property type="entry name" value="LINEARMYCIN RESISTANCE ATP-BINDING PROTEIN LNRL"/>
    <property type="match status" value="1"/>
</dbReference>
<dbReference type="PROSITE" id="PS50893">
    <property type="entry name" value="ABC_TRANSPORTER_2"/>
    <property type="match status" value="1"/>
</dbReference>
<dbReference type="Proteomes" id="UP001523230">
    <property type="component" value="Unassembled WGS sequence"/>
</dbReference>
<gene>
    <name evidence="2" type="ORF">DIC75_09610</name>
</gene>
<dbReference type="InterPro" id="IPR027417">
    <property type="entry name" value="P-loop_NTPase"/>
</dbReference>
<feature type="domain" description="ABC transporter" evidence="1">
    <location>
        <begin position="5"/>
        <end position="236"/>
    </location>
</feature>
<dbReference type="PANTHER" id="PTHR43582:SF2">
    <property type="entry name" value="LINEARMYCIN RESISTANCE ATP-BINDING PROTEIN LNRL"/>
    <property type="match status" value="1"/>
</dbReference>
<reference evidence="2 3" key="1">
    <citation type="submission" date="2018-05" db="EMBL/GenBank/DDBJ databases">
        <title>Isolation and characterization of genus Methanoculleus species and their viruses from deep sea marine sediment offshore southwestern Taiwan.</title>
        <authorList>
            <person name="Wei W.-H."/>
            <person name="Chen W.-C."/>
            <person name="Lai M.-C."/>
            <person name="Chen S.-C."/>
        </authorList>
    </citation>
    <scope>NUCLEOTIDE SEQUENCE [LARGE SCALE GENOMIC DNA]</scope>
    <source>
        <strain evidence="2 3">CWC-02</strain>
    </source>
</reference>
<organism evidence="2 3">
    <name type="scientific">Methanoculleus oceani</name>
    <dbReference type="NCBI Taxonomy" id="2184756"/>
    <lineage>
        <taxon>Archaea</taxon>
        <taxon>Methanobacteriati</taxon>
        <taxon>Methanobacteriota</taxon>
        <taxon>Stenosarchaea group</taxon>
        <taxon>Methanomicrobia</taxon>
        <taxon>Methanomicrobiales</taxon>
        <taxon>Methanomicrobiaceae</taxon>
        <taxon>Methanoculleus</taxon>
    </lineage>
</organism>
<sequence>MTTAFTVEDLIRHLERLQARGPIPFDVKSGEVFGILCPCGQDRQTLIAILMTMLFPVSGFAERSPLAILGNLGDLRRSMGLVLRESVLDPALTGRENLDFHARLHGLGDEVRRRRIPEVIGLFGIAGNVDAAVETYSPAMMQHLEIARAFLAHPGVLFLAEPTKGLDEPGRREIWDLLRRLNRERRVTIVFTTHDVAEVEAICTRVAVVDGGEVVALDTPDTLRAVMSLDDTPLEFDDTS</sequence>
<comment type="caution">
    <text evidence="2">The sequence shown here is derived from an EMBL/GenBank/DDBJ whole genome shotgun (WGS) entry which is preliminary data.</text>
</comment>
<protein>
    <submittedName>
        <fullName evidence="2">ABC transporter</fullName>
    </submittedName>
</protein>
<keyword evidence="3" id="KW-1185">Reference proteome</keyword>
<dbReference type="SUPFAM" id="SSF52540">
    <property type="entry name" value="P-loop containing nucleoside triphosphate hydrolases"/>
    <property type="match status" value="1"/>
</dbReference>
<name>A0ABD4TCW3_9EURY</name>
<proteinExistence type="predicted"/>
<evidence type="ECO:0000313" key="2">
    <source>
        <dbReference type="EMBL" id="MCM2466557.1"/>
    </source>
</evidence>
<dbReference type="RefSeq" id="WP_250987804.1">
    <property type="nucleotide sequence ID" value="NZ_QFDM01000002.1"/>
</dbReference>